<evidence type="ECO:0000313" key="2">
    <source>
        <dbReference type="Proteomes" id="UP000830401"/>
    </source>
</evidence>
<dbReference type="EMBL" id="CP095061">
    <property type="protein sequence ID" value="UOQ64259.1"/>
    <property type="molecule type" value="Genomic_DNA"/>
</dbReference>
<proteinExistence type="predicted"/>
<dbReference type="RefSeq" id="WP_245117906.1">
    <property type="nucleotide sequence ID" value="NZ_CP095061.1"/>
</dbReference>
<gene>
    <name evidence="1" type="ORF">MUN86_11670</name>
</gene>
<keyword evidence="2" id="KW-1185">Reference proteome</keyword>
<organism evidence="1 2">
    <name type="scientific">Hymenobacter volaticus</name>
    <dbReference type="NCBI Taxonomy" id="2932254"/>
    <lineage>
        <taxon>Bacteria</taxon>
        <taxon>Pseudomonadati</taxon>
        <taxon>Bacteroidota</taxon>
        <taxon>Cytophagia</taxon>
        <taxon>Cytophagales</taxon>
        <taxon>Hymenobacteraceae</taxon>
        <taxon>Hymenobacter</taxon>
    </lineage>
</organism>
<sequence length="79" mass="8081">MSHKRVGSKKAAHFTATPMLIRPSGKACCTAPDADGTVQLPLTAQSRSGGLCAVEAPGAGPDRLAGSCFEWQVVVAKSV</sequence>
<protein>
    <submittedName>
        <fullName evidence="1">Uncharacterized protein</fullName>
    </submittedName>
</protein>
<dbReference type="Proteomes" id="UP000830401">
    <property type="component" value="Chromosome"/>
</dbReference>
<accession>A0ABY4G055</accession>
<reference evidence="1" key="1">
    <citation type="submission" date="2022-04" db="EMBL/GenBank/DDBJ databases">
        <title>Hymenobacter sp. isolated from the air.</title>
        <authorList>
            <person name="Won M."/>
            <person name="Lee C.-M."/>
            <person name="Woen H.-Y."/>
            <person name="Kwon S.-W."/>
        </authorList>
    </citation>
    <scope>NUCLEOTIDE SEQUENCE</scope>
    <source>
        <strain evidence="1">5420S-77</strain>
    </source>
</reference>
<evidence type="ECO:0000313" key="1">
    <source>
        <dbReference type="EMBL" id="UOQ64259.1"/>
    </source>
</evidence>
<name>A0ABY4G055_9BACT</name>